<sequence>QPFGAESNDVAKDASVSSNHCVVPANSEGKCYRAGDVPQGQTGRLAGRRCPVHNSPISLHRSPEINQPRSSLSLLPRPDPPPTRDRPRLAQSEQGRQSNVHADEAMYAPACRLYLSSDVKFDRRALFPRNRPGRLT</sequence>
<evidence type="ECO:0000256" key="1">
    <source>
        <dbReference type="SAM" id="MobiDB-lite"/>
    </source>
</evidence>
<evidence type="ECO:0000313" key="2">
    <source>
        <dbReference type="EMBL" id="KXH63299.1"/>
    </source>
</evidence>
<reference evidence="2 3" key="1">
    <citation type="submission" date="2014-02" db="EMBL/GenBank/DDBJ databases">
        <title>The genome sequence of Colletotrichum nymphaeae SA-01.</title>
        <authorList>
            <person name="Baroncelli R."/>
            <person name="Thon M.R."/>
        </authorList>
    </citation>
    <scope>NUCLEOTIDE SEQUENCE [LARGE SCALE GENOMIC DNA]</scope>
    <source>
        <strain evidence="2 3">SA-01</strain>
    </source>
</reference>
<name>A0A135USD4_9PEZI</name>
<gene>
    <name evidence="2" type="ORF">CNYM01_14340</name>
</gene>
<protein>
    <submittedName>
        <fullName evidence="2">Uncharacterized protein</fullName>
    </submittedName>
</protein>
<keyword evidence="3" id="KW-1185">Reference proteome</keyword>
<organism evidence="2 3">
    <name type="scientific">Colletotrichum nymphaeae SA-01</name>
    <dbReference type="NCBI Taxonomy" id="1460502"/>
    <lineage>
        <taxon>Eukaryota</taxon>
        <taxon>Fungi</taxon>
        <taxon>Dikarya</taxon>
        <taxon>Ascomycota</taxon>
        <taxon>Pezizomycotina</taxon>
        <taxon>Sordariomycetes</taxon>
        <taxon>Hypocreomycetidae</taxon>
        <taxon>Glomerellales</taxon>
        <taxon>Glomerellaceae</taxon>
        <taxon>Colletotrichum</taxon>
        <taxon>Colletotrichum acutatum species complex</taxon>
    </lineage>
</organism>
<evidence type="ECO:0000313" key="3">
    <source>
        <dbReference type="Proteomes" id="UP000070054"/>
    </source>
</evidence>
<dbReference type="EMBL" id="JEMN01000210">
    <property type="protein sequence ID" value="KXH63299.1"/>
    <property type="molecule type" value="Genomic_DNA"/>
</dbReference>
<proteinExistence type="predicted"/>
<feature type="compositionally biased region" description="Polar residues" evidence="1">
    <location>
        <begin position="91"/>
        <end position="100"/>
    </location>
</feature>
<dbReference type="Proteomes" id="UP000070054">
    <property type="component" value="Unassembled WGS sequence"/>
</dbReference>
<accession>A0A135USD4</accession>
<feature type="region of interest" description="Disordered" evidence="1">
    <location>
        <begin position="26"/>
        <end position="103"/>
    </location>
</feature>
<feature type="non-terminal residue" evidence="2">
    <location>
        <position position="1"/>
    </location>
</feature>
<comment type="caution">
    <text evidence="2">The sequence shown here is derived from an EMBL/GenBank/DDBJ whole genome shotgun (WGS) entry which is preliminary data.</text>
</comment>
<dbReference type="AlphaFoldDB" id="A0A135USD4"/>